<dbReference type="Gene3D" id="3.60.10.10">
    <property type="entry name" value="Endonuclease/exonuclease/phosphatase"/>
    <property type="match status" value="1"/>
</dbReference>
<name>A0AAV4DVY4_9GAST</name>
<evidence type="ECO:0000313" key="2">
    <source>
        <dbReference type="Proteomes" id="UP000735302"/>
    </source>
</evidence>
<sequence length="193" mass="22158">MVGSYDVAQKTLFGKDKEYSLPGYEVFPCYRHTRKKVHHGIATIVRKDMPAKVNNIHTLSGTDTQSVDFGGMNGIGKKYQETLLGKDKEYSLPGYEAFRCDCHTKKKACCGTATFIRKDVRAKVTNMHNLSGSDTQLVEIWWMGKKYQIYNWYQPPSDKRVSLDLGKSDVIFRRTIIRARAKQHPMRAKWTLS</sequence>
<gene>
    <name evidence="1" type="ORF">PoB_007505800</name>
</gene>
<keyword evidence="2" id="KW-1185">Reference proteome</keyword>
<organism evidence="1 2">
    <name type="scientific">Plakobranchus ocellatus</name>
    <dbReference type="NCBI Taxonomy" id="259542"/>
    <lineage>
        <taxon>Eukaryota</taxon>
        <taxon>Metazoa</taxon>
        <taxon>Spiralia</taxon>
        <taxon>Lophotrochozoa</taxon>
        <taxon>Mollusca</taxon>
        <taxon>Gastropoda</taxon>
        <taxon>Heterobranchia</taxon>
        <taxon>Euthyneura</taxon>
        <taxon>Panpulmonata</taxon>
        <taxon>Sacoglossa</taxon>
        <taxon>Placobranchoidea</taxon>
        <taxon>Plakobranchidae</taxon>
        <taxon>Plakobranchus</taxon>
    </lineage>
</organism>
<reference evidence="1 2" key="1">
    <citation type="journal article" date="2021" name="Elife">
        <title>Chloroplast acquisition without the gene transfer in kleptoplastic sea slugs, Plakobranchus ocellatus.</title>
        <authorList>
            <person name="Maeda T."/>
            <person name="Takahashi S."/>
            <person name="Yoshida T."/>
            <person name="Shimamura S."/>
            <person name="Takaki Y."/>
            <person name="Nagai Y."/>
            <person name="Toyoda A."/>
            <person name="Suzuki Y."/>
            <person name="Arimoto A."/>
            <person name="Ishii H."/>
            <person name="Satoh N."/>
            <person name="Nishiyama T."/>
            <person name="Hasebe M."/>
            <person name="Maruyama T."/>
            <person name="Minagawa J."/>
            <person name="Obokata J."/>
            <person name="Shigenobu S."/>
        </authorList>
    </citation>
    <scope>NUCLEOTIDE SEQUENCE [LARGE SCALE GENOMIC DNA]</scope>
</reference>
<evidence type="ECO:0000313" key="1">
    <source>
        <dbReference type="EMBL" id="GFO48553.1"/>
    </source>
</evidence>
<protein>
    <submittedName>
        <fullName evidence="1">Uncharacterized protein</fullName>
    </submittedName>
</protein>
<accession>A0AAV4DVY4</accession>
<dbReference type="AlphaFoldDB" id="A0AAV4DVY4"/>
<proteinExistence type="predicted"/>
<dbReference type="Proteomes" id="UP000735302">
    <property type="component" value="Unassembled WGS sequence"/>
</dbReference>
<comment type="caution">
    <text evidence="1">The sequence shown here is derived from an EMBL/GenBank/DDBJ whole genome shotgun (WGS) entry which is preliminary data.</text>
</comment>
<dbReference type="EMBL" id="BLXT01008431">
    <property type="protein sequence ID" value="GFO48553.1"/>
    <property type="molecule type" value="Genomic_DNA"/>
</dbReference>
<dbReference type="InterPro" id="IPR036691">
    <property type="entry name" value="Endo/exonu/phosph_ase_sf"/>
</dbReference>